<comment type="caution">
    <text evidence="2">The sequence shown here is derived from an EMBL/GenBank/DDBJ whole genome shotgun (WGS) entry which is preliminary data.</text>
</comment>
<reference evidence="2 3" key="1">
    <citation type="submission" date="2024-08" db="EMBL/GenBank/DDBJ databases">
        <title>Clostridium lapicellarii sp. nov., and Clostridium renhuaiense sp. nov., two species isolated from the mud in a fermentation cellar used for producing sauce-flavour Chinese liquors.</title>
        <authorList>
            <person name="Yang F."/>
            <person name="Wang H."/>
            <person name="Chen L.Q."/>
            <person name="Zhou N."/>
            <person name="Lu J.J."/>
            <person name="Pu X.X."/>
            <person name="Wan B."/>
            <person name="Wang L."/>
            <person name="Liu S.J."/>
        </authorList>
    </citation>
    <scope>NUCLEOTIDE SEQUENCE [LARGE SCALE GENOMIC DNA]</scope>
    <source>
        <strain evidence="2 3">MT-113</strain>
    </source>
</reference>
<gene>
    <name evidence="2" type="ORF">AB8S09_02475</name>
</gene>
<evidence type="ECO:0000313" key="3">
    <source>
        <dbReference type="Proteomes" id="UP001565220"/>
    </source>
</evidence>
<evidence type="ECO:0000313" key="2">
    <source>
        <dbReference type="EMBL" id="MEY8762518.1"/>
    </source>
</evidence>
<dbReference type="RefSeq" id="WP_369868448.1">
    <property type="nucleotide sequence ID" value="NZ_JBGFFE010000002.1"/>
</dbReference>
<protein>
    <recommendedName>
        <fullName evidence="4">DUF4025 domain-containing protein</fullName>
    </recommendedName>
</protein>
<proteinExistence type="predicted"/>
<organism evidence="2 3">
    <name type="scientific">Clostridium lapidicellarium</name>
    <dbReference type="NCBI Taxonomy" id="3240931"/>
    <lineage>
        <taxon>Bacteria</taxon>
        <taxon>Bacillati</taxon>
        <taxon>Bacillota</taxon>
        <taxon>Clostridia</taxon>
        <taxon>Eubacteriales</taxon>
        <taxon>Clostridiaceae</taxon>
        <taxon>Clostridium</taxon>
    </lineage>
</organism>
<accession>A0ABV4DTY0</accession>
<name>A0ABV4DTY0_9CLOT</name>
<dbReference type="Proteomes" id="UP001565220">
    <property type="component" value="Unassembled WGS sequence"/>
</dbReference>
<evidence type="ECO:0000256" key="1">
    <source>
        <dbReference type="SAM" id="MobiDB-lite"/>
    </source>
</evidence>
<sequence length="65" mass="7353">MKDKKNLKSKENANEGELHKDAVDKNAIYTGKDDDIVLNCDGEPCNFSYRKDLSDDSKDSKDSQK</sequence>
<dbReference type="EMBL" id="JBGFFE010000002">
    <property type="protein sequence ID" value="MEY8762518.1"/>
    <property type="molecule type" value="Genomic_DNA"/>
</dbReference>
<feature type="region of interest" description="Disordered" evidence="1">
    <location>
        <begin position="1"/>
        <end position="21"/>
    </location>
</feature>
<keyword evidence="3" id="KW-1185">Reference proteome</keyword>
<evidence type="ECO:0008006" key="4">
    <source>
        <dbReference type="Google" id="ProtNLM"/>
    </source>
</evidence>